<dbReference type="Pfam" id="PF13358">
    <property type="entry name" value="DDE_3"/>
    <property type="match status" value="1"/>
</dbReference>
<organism evidence="3 4">
    <name type="scientific">Bimuria novae-zelandiae CBS 107.79</name>
    <dbReference type="NCBI Taxonomy" id="1447943"/>
    <lineage>
        <taxon>Eukaryota</taxon>
        <taxon>Fungi</taxon>
        <taxon>Dikarya</taxon>
        <taxon>Ascomycota</taxon>
        <taxon>Pezizomycotina</taxon>
        <taxon>Dothideomycetes</taxon>
        <taxon>Pleosporomycetidae</taxon>
        <taxon>Pleosporales</taxon>
        <taxon>Massarineae</taxon>
        <taxon>Didymosphaeriaceae</taxon>
        <taxon>Bimuria</taxon>
    </lineage>
</organism>
<gene>
    <name evidence="3" type="ORF">BU23DRAFT_514357</name>
</gene>
<name>A0A6A5V0F8_9PLEO</name>
<protein>
    <recommendedName>
        <fullName evidence="2">Tc1-like transposase DDE domain-containing protein</fullName>
    </recommendedName>
</protein>
<keyword evidence="4" id="KW-1185">Reference proteome</keyword>
<evidence type="ECO:0000256" key="1">
    <source>
        <dbReference type="SAM" id="MobiDB-lite"/>
    </source>
</evidence>
<evidence type="ECO:0000313" key="4">
    <source>
        <dbReference type="Proteomes" id="UP000800036"/>
    </source>
</evidence>
<proteinExistence type="predicted"/>
<feature type="region of interest" description="Disordered" evidence="1">
    <location>
        <begin position="1"/>
        <end position="22"/>
    </location>
</feature>
<feature type="region of interest" description="Disordered" evidence="1">
    <location>
        <begin position="277"/>
        <end position="303"/>
    </location>
</feature>
<evidence type="ECO:0000313" key="3">
    <source>
        <dbReference type="EMBL" id="KAF1968596.1"/>
    </source>
</evidence>
<feature type="domain" description="Tc1-like transposase DDE" evidence="2">
    <location>
        <begin position="338"/>
        <end position="402"/>
    </location>
</feature>
<dbReference type="EMBL" id="ML976718">
    <property type="protein sequence ID" value="KAF1968596.1"/>
    <property type="molecule type" value="Genomic_DNA"/>
</dbReference>
<dbReference type="AlphaFoldDB" id="A0A6A5V0F8"/>
<dbReference type="InterPro" id="IPR036397">
    <property type="entry name" value="RNaseH_sf"/>
</dbReference>
<dbReference type="OrthoDB" id="2753252at2759"/>
<dbReference type="Proteomes" id="UP000800036">
    <property type="component" value="Unassembled WGS sequence"/>
</dbReference>
<sequence>MPINRRKPYKYKVQKPREKKTQKRDLTAVERAFAVGASMHSMATNKEIAALFDPPTTKDAIAKLVRRIRDRADQEGISITNPTLYETLPGRGRPELLDDAQKKRIIEIVTQDRAHREKEPLQAIKDGDFDELPPMSVSTFENVMYEARYARRKPGWKPPLTEQEMQDRYKWALAHNPDRYKEGDNLGFNFRKCVYTDETPARIGEQRGMQRAWFLPDEKYDLDVKHNRVQKYCKLQFYGAFTYNHKGPCYIYRHEKEDEKVAAEAALARENAERRKQATSAQYHARAALQEIDPNDRNLRSRKHQYTKKDDYTRGARQRGGIDGYRYREKALKKVVPWLKDLRRQGINTILLEDGAPAHTSCIAKDYLSVHQIERLPWPGHSPDVNASEHAWPWIRRHITKEMPQSTCEDECRRQWEQQ</sequence>
<evidence type="ECO:0000259" key="2">
    <source>
        <dbReference type="Pfam" id="PF13358"/>
    </source>
</evidence>
<reference evidence="3" key="1">
    <citation type="journal article" date="2020" name="Stud. Mycol.">
        <title>101 Dothideomycetes genomes: a test case for predicting lifestyles and emergence of pathogens.</title>
        <authorList>
            <person name="Haridas S."/>
            <person name="Albert R."/>
            <person name="Binder M."/>
            <person name="Bloem J."/>
            <person name="Labutti K."/>
            <person name="Salamov A."/>
            <person name="Andreopoulos B."/>
            <person name="Baker S."/>
            <person name="Barry K."/>
            <person name="Bills G."/>
            <person name="Bluhm B."/>
            <person name="Cannon C."/>
            <person name="Castanera R."/>
            <person name="Culley D."/>
            <person name="Daum C."/>
            <person name="Ezra D."/>
            <person name="Gonzalez J."/>
            <person name="Henrissat B."/>
            <person name="Kuo A."/>
            <person name="Liang C."/>
            <person name="Lipzen A."/>
            <person name="Lutzoni F."/>
            <person name="Magnuson J."/>
            <person name="Mondo S."/>
            <person name="Nolan M."/>
            <person name="Ohm R."/>
            <person name="Pangilinan J."/>
            <person name="Park H.-J."/>
            <person name="Ramirez L."/>
            <person name="Alfaro M."/>
            <person name="Sun H."/>
            <person name="Tritt A."/>
            <person name="Yoshinaga Y."/>
            <person name="Zwiers L.-H."/>
            <person name="Turgeon B."/>
            <person name="Goodwin S."/>
            <person name="Spatafora J."/>
            <person name="Crous P."/>
            <person name="Grigoriev I."/>
        </authorList>
    </citation>
    <scope>NUCLEOTIDE SEQUENCE</scope>
    <source>
        <strain evidence="3">CBS 107.79</strain>
    </source>
</reference>
<accession>A0A6A5V0F8</accession>
<dbReference type="InterPro" id="IPR038717">
    <property type="entry name" value="Tc1-like_DDE_dom"/>
</dbReference>
<dbReference type="GO" id="GO:0003676">
    <property type="term" value="F:nucleic acid binding"/>
    <property type="evidence" value="ECO:0007669"/>
    <property type="project" value="InterPro"/>
</dbReference>
<dbReference type="Gene3D" id="3.30.420.10">
    <property type="entry name" value="Ribonuclease H-like superfamily/Ribonuclease H"/>
    <property type="match status" value="1"/>
</dbReference>